<dbReference type="CDD" id="cd02094">
    <property type="entry name" value="P-type_ATPase_Cu-like"/>
    <property type="match status" value="1"/>
</dbReference>
<dbReference type="InterPro" id="IPR008250">
    <property type="entry name" value="ATPase_P-typ_transduc_dom_A_sf"/>
</dbReference>
<evidence type="ECO:0000259" key="12">
    <source>
        <dbReference type="SMART" id="SM00746"/>
    </source>
</evidence>
<dbReference type="GO" id="GO:0043682">
    <property type="term" value="F:P-type divalent copper transporter activity"/>
    <property type="evidence" value="ECO:0007669"/>
    <property type="project" value="TreeGrafter"/>
</dbReference>
<keyword evidence="8" id="KW-1278">Translocase</keyword>
<feature type="transmembrane region" description="Helical" evidence="11">
    <location>
        <begin position="378"/>
        <end position="400"/>
    </location>
</feature>
<dbReference type="InterPro" id="IPR023298">
    <property type="entry name" value="ATPase_P-typ_TM_dom_sf"/>
</dbReference>
<dbReference type="PRINTS" id="PR00943">
    <property type="entry name" value="CUATPASE"/>
</dbReference>
<dbReference type="PANTHER" id="PTHR43520">
    <property type="entry name" value="ATP7, ISOFORM B"/>
    <property type="match status" value="1"/>
</dbReference>
<feature type="transmembrane region" description="Helical" evidence="11">
    <location>
        <begin position="722"/>
        <end position="741"/>
    </location>
</feature>
<dbReference type="PANTHER" id="PTHR43520:SF8">
    <property type="entry name" value="P-TYPE CU(+) TRANSPORTER"/>
    <property type="match status" value="1"/>
</dbReference>
<dbReference type="InterPro" id="IPR018303">
    <property type="entry name" value="ATPase_P-typ_P_site"/>
</dbReference>
<dbReference type="InterPro" id="IPR023299">
    <property type="entry name" value="ATPase_P-typ_cyto_dom_N"/>
</dbReference>
<comment type="similarity">
    <text evidence="2 11">Belongs to the cation transport ATPase (P-type) (TC 3.A.3) family. Type IB subfamily.</text>
</comment>
<evidence type="ECO:0000256" key="3">
    <source>
        <dbReference type="ARBA" id="ARBA00022475"/>
    </source>
</evidence>
<keyword evidence="9 11" id="KW-1133">Transmembrane helix</keyword>
<dbReference type="FunFam" id="2.70.150.10:FF:000020">
    <property type="entry name" value="Copper-exporting P-type ATPase A"/>
    <property type="match status" value="1"/>
</dbReference>
<dbReference type="Pfam" id="PF04945">
    <property type="entry name" value="YHS"/>
    <property type="match status" value="1"/>
</dbReference>
<dbReference type="InterPro" id="IPR011017">
    <property type="entry name" value="TRASH_dom"/>
</dbReference>
<keyword evidence="10 11" id="KW-0472">Membrane</keyword>
<dbReference type="KEGG" id="htr:EPV75_11550"/>
<dbReference type="InterPro" id="IPR001757">
    <property type="entry name" value="P_typ_ATPase"/>
</dbReference>
<proteinExistence type="inferred from homology"/>
<evidence type="ECO:0000256" key="1">
    <source>
        <dbReference type="ARBA" id="ARBA00004651"/>
    </source>
</evidence>
<evidence type="ECO:0000256" key="9">
    <source>
        <dbReference type="ARBA" id="ARBA00022989"/>
    </source>
</evidence>
<evidence type="ECO:0000313" key="14">
    <source>
        <dbReference type="Proteomes" id="UP000285478"/>
    </source>
</evidence>
<reference evidence="13 14" key="1">
    <citation type="journal article" date="2018" name="Environ. Microbiol.">
        <title>Genomes of ubiquitous marine and hypersaline Hydrogenovibrio, Thiomicrorhabdus and Thiomicrospira spp. encode a diversity of mechanisms to sustain chemolithoautotrophy in heterogeneous environments.</title>
        <authorList>
            <person name="Scott K.M."/>
            <person name="Williams J."/>
            <person name="Porter C.M.B."/>
            <person name="Russel S."/>
            <person name="Harmer T.L."/>
            <person name="Paul J.H."/>
            <person name="Antonen K.M."/>
            <person name="Bridges M.K."/>
            <person name="Camper G.J."/>
            <person name="Campla C.K."/>
            <person name="Casella L.G."/>
            <person name="Chase E."/>
            <person name="Conrad J.W."/>
            <person name="Cruz M.C."/>
            <person name="Dunlap D.S."/>
            <person name="Duran L."/>
            <person name="Fahsbender E.M."/>
            <person name="Goldsmith D.B."/>
            <person name="Keeley R.F."/>
            <person name="Kondoff M.R."/>
            <person name="Kussy B.I."/>
            <person name="Lane M.K."/>
            <person name="Lawler S."/>
            <person name="Leigh B.A."/>
            <person name="Lewis C."/>
            <person name="Lostal L.M."/>
            <person name="Marking D."/>
            <person name="Mancera P.A."/>
            <person name="McClenthan E.C."/>
            <person name="McIntyre E.A."/>
            <person name="Mine J.A."/>
            <person name="Modi S."/>
            <person name="Moore B.D."/>
            <person name="Morgan W.A."/>
            <person name="Nelson K.M."/>
            <person name="Nguyen K.N."/>
            <person name="Ogburn N."/>
            <person name="Parrino D.G."/>
            <person name="Pedapudi A.D."/>
            <person name="Pelham R.P."/>
            <person name="Preece A.M."/>
            <person name="Rampersad E.A."/>
            <person name="Richardson J.C."/>
            <person name="Rodgers C.M."/>
            <person name="Schaffer B.L."/>
            <person name="Sheridan N.E."/>
            <person name="Solone M.R."/>
            <person name="Staley Z.R."/>
            <person name="Tabuchi M."/>
            <person name="Waide R.J."/>
            <person name="Wanjugi P.W."/>
            <person name="Young S."/>
            <person name="Clum A."/>
            <person name="Daum C."/>
            <person name="Huntemann M."/>
            <person name="Ivanova N."/>
            <person name="Kyrpides N."/>
            <person name="Mikhailova N."/>
            <person name="Palaniappan K."/>
            <person name="Pillay M."/>
            <person name="Reddy T.B.K."/>
            <person name="Shapiro N."/>
            <person name="Stamatis D."/>
            <person name="Varghese N."/>
            <person name="Woyke T."/>
            <person name="Boden R."/>
            <person name="Freyermuth S.K."/>
            <person name="Kerfeld C.A."/>
        </authorList>
    </citation>
    <scope>NUCLEOTIDE SEQUENCE [LARGE SCALE GENOMIC DNA]</scope>
    <source>
        <strain evidence="13 14">JR-2</strain>
    </source>
</reference>
<dbReference type="SUPFAM" id="SSF81665">
    <property type="entry name" value="Calcium ATPase, transmembrane domain M"/>
    <property type="match status" value="1"/>
</dbReference>
<evidence type="ECO:0000313" key="13">
    <source>
        <dbReference type="EMBL" id="QAB16251.1"/>
    </source>
</evidence>
<evidence type="ECO:0000256" key="7">
    <source>
        <dbReference type="ARBA" id="ARBA00022840"/>
    </source>
</evidence>
<dbReference type="NCBIfam" id="TIGR01494">
    <property type="entry name" value="ATPase_P-type"/>
    <property type="match status" value="1"/>
</dbReference>
<dbReference type="EMBL" id="CP035033">
    <property type="protein sequence ID" value="QAB16251.1"/>
    <property type="molecule type" value="Genomic_DNA"/>
</dbReference>
<keyword evidence="6 11" id="KW-0547">Nucleotide-binding</keyword>
<dbReference type="Pfam" id="PF00702">
    <property type="entry name" value="Hydrolase"/>
    <property type="match status" value="1"/>
</dbReference>
<dbReference type="GO" id="GO:0005507">
    <property type="term" value="F:copper ion binding"/>
    <property type="evidence" value="ECO:0007669"/>
    <property type="project" value="TreeGrafter"/>
</dbReference>
<dbReference type="GO" id="GO:0016491">
    <property type="term" value="F:oxidoreductase activity"/>
    <property type="evidence" value="ECO:0007669"/>
    <property type="project" value="InterPro"/>
</dbReference>
<evidence type="ECO:0000256" key="11">
    <source>
        <dbReference type="RuleBase" id="RU362081"/>
    </source>
</evidence>
<dbReference type="InterPro" id="IPR027256">
    <property type="entry name" value="P-typ_ATPase_IB"/>
</dbReference>
<evidence type="ECO:0000256" key="8">
    <source>
        <dbReference type="ARBA" id="ARBA00022967"/>
    </source>
</evidence>
<feature type="transmembrane region" description="Helical" evidence="11">
    <location>
        <begin position="406"/>
        <end position="429"/>
    </location>
</feature>
<dbReference type="NCBIfam" id="TIGR01525">
    <property type="entry name" value="ATPase-IB_hvy"/>
    <property type="match status" value="1"/>
</dbReference>
<dbReference type="PRINTS" id="PR00119">
    <property type="entry name" value="CATATPASE"/>
</dbReference>
<dbReference type="Gene3D" id="1.10.620.20">
    <property type="entry name" value="Ribonucleotide Reductase, subunit A"/>
    <property type="match status" value="1"/>
</dbReference>
<dbReference type="AlphaFoldDB" id="A0A410H5Q2"/>
<dbReference type="InterPro" id="IPR044492">
    <property type="entry name" value="P_typ_ATPase_HD_dom"/>
</dbReference>
<dbReference type="NCBIfam" id="TIGR01511">
    <property type="entry name" value="ATPase-IB1_Cu"/>
    <property type="match status" value="1"/>
</dbReference>
<dbReference type="GO" id="GO:0005886">
    <property type="term" value="C:plasma membrane"/>
    <property type="evidence" value="ECO:0007669"/>
    <property type="project" value="UniProtKB-SubCell"/>
</dbReference>
<dbReference type="SUPFAM" id="SSF81653">
    <property type="entry name" value="Calcium ATPase, transduction domain A"/>
    <property type="match status" value="1"/>
</dbReference>
<dbReference type="SFLD" id="SFLDS00003">
    <property type="entry name" value="Haloacid_Dehalogenase"/>
    <property type="match status" value="1"/>
</dbReference>
<dbReference type="InterPro" id="IPR023214">
    <property type="entry name" value="HAD_sf"/>
</dbReference>
<dbReference type="SUPFAM" id="SSF56784">
    <property type="entry name" value="HAD-like"/>
    <property type="match status" value="1"/>
</dbReference>
<keyword evidence="4 11" id="KW-0812">Transmembrane</keyword>
<dbReference type="Pfam" id="PF00122">
    <property type="entry name" value="E1-E2_ATPase"/>
    <property type="match status" value="1"/>
</dbReference>
<feature type="transmembrane region" description="Helical" evidence="11">
    <location>
        <begin position="190"/>
        <end position="212"/>
    </location>
</feature>
<dbReference type="Pfam" id="PF19335">
    <property type="entry name" value="HMBD"/>
    <property type="match status" value="1"/>
</dbReference>
<dbReference type="RefSeq" id="WP_011371521.1">
    <property type="nucleotide sequence ID" value="NZ_CP035033.1"/>
</dbReference>
<dbReference type="Proteomes" id="UP000285478">
    <property type="component" value="Chromosome"/>
</dbReference>
<evidence type="ECO:0000256" key="4">
    <source>
        <dbReference type="ARBA" id="ARBA00022692"/>
    </source>
</evidence>
<dbReference type="InterPro" id="IPR007029">
    <property type="entry name" value="YHS_dom"/>
</dbReference>
<gene>
    <name evidence="13" type="ORF">EPV75_11550</name>
</gene>
<dbReference type="GO" id="GO:0060003">
    <property type="term" value="P:copper ion export"/>
    <property type="evidence" value="ECO:0007669"/>
    <property type="project" value="UniProtKB-ARBA"/>
</dbReference>
<keyword evidence="14" id="KW-1185">Reference proteome</keyword>
<comment type="subcellular location">
    <subcellularLocation>
        <location evidence="1">Cell membrane</location>
        <topology evidence="1">Multi-pass membrane protein</topology>
    </subcellularLocation>
</comment>
<dbReference type="GO" id="GO:0055070">
    <property type="term" value="P:copper ion homeostasis"/>
    <property type="evidence" value="ECO:0007669"/>
    <property type="project" value="TreeGrafter"/>
</dbReference>
<feature type="transmembrane region" description="Helical" evidence="11">
    <location>
        <begin position="224"/>
        <end position="243"/>
    </location>
</feature>
<evidence type="ECO:0000256" key="10">
    <source>
        <dbReference type="ARBA" id="ARBA00023136"/>
    </source>
</evidence>
<evidence type="ECO:0000256" key="5">
    <source>
        <dbReference type="ARBA" id="ARBA00022723"/>
    </source>
</evidence>
<evidence type="ECO:0000256" key="6">
    <source>
        <dbReference type="ARBA" id="ARBA00022741"/>
    </source>
</evidence>
<accession>A0A410H5Q2</accession>
<dbReference type="PROSITE" id="PS00154">
    <property type="entry name" value="ATPASE_E1_E2"/>
    <property type="match status" value="1"/>
</dbReference>
<dbReference type="GO" id="GO:0005524">
    <property type="term" value="F:ATP binding"/>
    <property type="evidence" value="ECO:0007669"/>
    <property type="project" value="UniProtKB-UniRule"/>
</dbReference>
<dbReference type="Gene3D" id="3.40.50.1000">
    <property type="entry name" value="HAD superfamily/HAD-like"/>
    <property type="match status" value="1"/>
</dbReference>
<dbReference type="InterPro" id="IPR045800">
    <property type="entry name" value="HMBD"/>
</dbReference>
<feature type="transmembrane region" description="Helical" evidence="11">
    <location>
        <begin position="118"/>
        <end position="136"/>
    </location>
</feature>
<name>A0A410H5Q2_9GAMM</name>
<evidence type="ECO:0000256" key="2">
    <source>
        <dbReference type="ARBA" id="ARBA00006024"/>
    </source>
</evidence>
<dbReference type="SUPFAM" id="SSF47240">
    <property type="entry name" value="Ferritin-like"/>
    <property type="match status" value="1"/>
</dbReference>
<dbReference type="InterPro" id="IPR012348">
    <property type="entry name" value="RNR-like"/>
</dbReference>
<protein>
    <submittedName>
        <fullName evidence="13">Heavy metal translocating P-type ATPase</fullName>
    </submittedName>
</protein>
<dbReference type="SFLD" id="SFLDF00027">
    <property type="entry name" value="p-type_atpase"/>
    <property type="match status" value="1"/>
</dbReference>
<keyword evidence="5 11" id="KW-0479">Metal-binding</keyword>
<dbReference type="SFLD" id="SFLDG00002">
    <property type="entry name" value="C1.7:_P-type_atpase_like"/>
    <property type="match status" value="1"/>
</dbReference>
<dbReference type="GO" id="GO:0016887">
    <property type="term" value="F:ATP hydrolysis activity"/>
    <property type="evidence" value="ECO:0007669"/>
    <property type="project" value="InterPro"/>
</dbReference>
<keyword evidence="7 11" id="KW-0067">ATP-binding</keyword>
<dbReference type="InterPro" id="IPR059000">
    <property type="entry name" value="ATPase_P-type_domA"/>
</dbReference>
<feature type="transmembrane region" description="Helical" evidence="11">
    <location>
        <begin position="747"/>
        <end position="769"/>
    </location>
</feature>
<feature type="domain" description="TRASH" evidence="12">
    <location>
        <begin position="14"/>
        <end position="51"/>
    </location>
</feature>
<dbReference type="InterPro" id="IPR009078">
    <property type="entry name" value="Ferritin-like_SF"/>
</dbReference>
<keyword evidence="3 11" id="KW-1003">Cell membrane</keyword>
<sequence>MTNQALKVTGNIIDPVCQMEISENTPFHTLNKGKTFYFCSENCKHKFVSHPEKYLQDLSSQSVKELDITGIQYTCPMHPEIIQDHSGNCPICGMALEPLITPMLSEKSEDTELKSMRLRFWVSTALALPVFVLAMMTDIAPQYLPQGLNFHTVQWIEFVLATPVVLWGGSPFFVRGWLSIKTWNLNMFTLISMGVGAAWIYSVTALLVPHIFPATMQSEAGLVAVYFEAAAVITALVLLGQVLELQARSQTNSAIQMLLGLVPNTTIKVQENGSETEIPLEAIQVGDILRVRPGDKVPVDGFITKGQSYVDESMVTGESFPVSKKMNDRLIGATINGSGSLLMQAEKIGKDTLLAQIVDMVAQAQRSRAPIQKLADTVSGFFVPIVVIISIIAFFVWWFFGPEPQLAYALVSAVAVLIIACPCALGLATPISIMVGTGRGATHGVLIKNAEALEMMEKVNLLVIDKTGTITEGKPKLVEFNVEPGFEQQTVLQLVASLERSSEHPLGTAIIDTAQKQGLSLESVDGFKSLIGKGIMGEVNNQTIAIGNDQLMKALSINLPPLNDILKNYRLQGQSVMFIAIDQRFAGFVVVADPIKSTSQEAIKTLHQEGVRVVMLTGDNATTANSVASRLQIDQVEAGVLPDEKAQWIKSFQSEGYVVAMAGDGVNDAPALAQAQVGIAMGTGTDVAMESAAITLVKGDLRGIVRARKLSKATMKNIRQNLFFAFAYNALGVPIAAGVLYPVFGLLLSPIIAAAAMSFSSVSVIGNALRLKKVKF</sequence>
<dbReference type="SMART" id="SM00746">
    <property type="entry name" value="TRASH"/>
    <property type="match status" value="1"/>
</dbReference>
<feature type="transmembrane region" description="Helical" evidence="11">
    <location>
        <begin position="156"/>
        <end position="178"/>
    </location>
</feature>
<dbReference type="Gene3D" id="3.40.1110.10">
    <property type="entry name" value="Calcium-transporting ATPase, cytoplasmic domain N"/>
    <property type="match status" value="1"/>
</dbReference>
<organism evidence="13 14">
    <name type="scientific">Hydrogenovibrio thermophilus</name>
    <dbReference type="NCBI Taxonomy" id="265883"/>
    <lineage>
        <taxon>Bacteria</taxon>
        <taxon>Pseudomonadati</taxon>
        <taxon>Pseudomonadota</taxon>
        <taxon>Gammaproteobacteria</taxon>
        <taxon>Thiotrichales</taxon>
        <taxon>Piscirickettsiaceae</taxon>
        <taxon>Hydrogenovibrio</taxon>
    </lineage>
</organism>
<dbReference type="InterPro" id="IPR036412">
    <property type="entry name" value="HAD-like_sf"/>
</dbReference>
<dbReference type="Gene3D" id="2.70.150.10">
    <property type="entry name" value="Calcium-transporting ATPase, cytoplasmic transduction domain A"/>
    <property type="match status" value="1"/>
</dbReference>